<sequence length="142" mass="16319">MQRPTNSNRACDDHHVIDIMQQSQAKHSPRRKTEGLTDLPLFEGPSLYQKMSRSRSSEKWIHVIPVIVFLCIFILWWFSYQVNLEFKDGRIMAVHRIEMADPLDETHVEFTILASTTPPNTSISQIPTLSIETEAQPVSPTD</sequence>
<evidence type="ECO:0000313" key="3">
    <source>
        <dbReference type="Proteomes" id="UP000306102"/>
    </source>
</evidence>
<accession>A0A4S4EMQ3</accession>
<keyword evidence="1" id="KW-0812">Transmembrane</keyword>
<proteinExistence type="predicted"/>
<organism evidence="2 3">
    <name type="scientific">Camellia sinensis var. sinensis</name>
    <name type="common">China tea</name>
    <dbReference type="NCBI Taxonomy" id="542762"/>
    <lineage>
        <taxon>Eukaryota</taxon>
        <taxon>Viridiplantae</taxon>
        <taxon>Streptophyta</taxon>
        <taxon>Embryophyta</taxon>
        <taxon>Tracheophyta</taxon>
        <taxon>Spermatophyta</taxon>
        <taxon>Magnoliopsida</taxon>
        <taxon>eudicotyledons</taxon>
        <taxon>Gunneridae</taxon>
        <taxon>Pentapetalae</taxon>
        <taxon>asterids</taxon>
        <taxon>Ericales</taxon>
        <taxon>Theaceae</taxon>
        <taxon>Camellia</taxon>
    </lineage>
</organism>
<dbReference type="AlphaFoldDB" id="A0A4S4EMQ3"/>
<keyword evidence="3" id="KW-1185">Reference proteome</keyword>
<dbReference type="Proteomes" id="UP000306102">
    <property type="component" value="Unassembled WGS sequence"/>
</dbReference>
<name>A0A4S4EMQ3_CAMSN</name>
<evidence type="ECO:0000256" key="1">
    <source>
        <dbReference type="SAM" id="Phobius"/>
    </source>
</evidence>
<evidence type="ECO:0000313" key="2">
    <source>
        <dbReference type="EMBL" id="THG17514.1"/>
    </source>
</evidence>
<protein>
    <recommendedName>
        <fullName evidence="4">Transmembrane protein</fullName>
    </recommendedName>
</protein>
<keyword evidence="1" id="KW-1133">Transmembrane helix</keyword>
<dbReference type="PANTHER" id="PTHR34189">
    <property type="entry name" value="TRANSMEMBRANE PROTEIN"/>
    <property type="match status" value="1"/>
</dbReference>
<feature type="transmembrane region" description="Helical" evidence="1">
    <location>
        <begin position="60"/>
        <end position="78"/>
    </location>
</feature>
<keyword evidence="1" id="KW-0472">Membrane</keyword>
<gene>
    <name evidence="2" type="ORF">TEA_011426</name>
</gene>
<comment type="caution">
    <text evidence="2">The sequence shown here is derived from an EMBL/GenBank/DDBJ whole genome shotgun (WGS) entry which is preliminary data.</text>
</comment>
<evidence type="ECO:0008006" key="4">
    <source>
        <dbReference type="Google" id="ProtNLM"/>
    </source>
</evidence>
<dbReference type="PANTHER" id="PTHR34189:SF18">
    <property type="entry name" value="SERINE_THREONINE-KINASE RLCKVII PROTEIN"/>
    <property type="match status" value="1"/>
</dbReference>
<dbReference type="EMBL" id="SDRB02003508">
    <property type="protein sequence ID" value="THG17514.1"/>
    <property type="molecule type" value="Genomic_DNA"/>
</dbReference>
<reference evidence="2 3" key="1">
    <citation type="journal article" date="2018" name="Proc. Natl. Acad. Sci. U.S.A.">
        <title>Draft genome sequence of Camellia sinensis var. sinensis provides insights into the evolution of the tea genome and tea quality.</title>
        <authorList>
            <person name="Wei C."/>
            <person name="Yang H."/>
            <person name="Wang S."/>
            <person name="Zhao J."/>
            <person name="Liu C."/>
            <person name="Gao L."/>
            <person name="Xia E."/>
            <person name="Lu Y."/>
            <person name="Tai Y."/>
            <person name="She G."/>
            <person name="Sun J."/>
            <person name="Cao H."/>
            <person name="Tong W."/>
            <person name="Gao Q."/>
            <person name="Li Y."/>
            <person name="Deng W."/>
            <person name="Jiang X."/>
            <person name="Wang W."/>
            <person name="Chen Q."/>
            <person name="Zhang S."/>
            <person name="Li H."/>
            <person name="Wu J."/>
            <person name="Wang P."/>
            <person name="Li P."/>
            <person name="Shi C."/>
            <person name="Zheng F."/>
            <person name="Jian J."/>
            <person name="Huang B."/>
            <person name="Shan D."/>
            <person name="Shi M."/>
            <person name="Fang C."/>
            <person name="Yue Y."/>
            <person name="Li F."/>
            <person name="Li D."/>
            <person name="Wei S."/>
            <person name="Han B."/>
            <person name="Jiang C."/>
            <person name="Yin Y."/>
            <person name="Xia T."/>
            <person name="Zhang Z."/>
            <person name="Bennetzen J.L."/>
            <person name="Zhao S."/>
            <person name="Wan X."/>
        </authorList>
    </citation>
    <scope>NUCLEOTIDE SEQUENCE [LARGE SCALE GENOMIC DNA]</scope>
    <source>
        <strain evidence="3">cv. Shuchazao</strain>
        <tissue evidence="2">Leaf</tissue>
    </source>
</reference>